<gene>
    <name evidence="1" type="ORF">SOCEGT47_026340</name>
</gene>
<dbReference type="Proteomes" id="UP000295781">
    <property type="component" value="Chromosome"/>
</dbReference>
<dbReference type="OrthoDB" id="5518689at2"/>
<protein>
    <submittedName>
        <fullName evidence="1">Uncharacterized protein</fullName>
    </submittedName>
</protein>
<dbReference type="EMBL" id="CP012670">
    <property type="protein sequence ID" value="AUX22133.1"/>
    <property type="molecule type" value="Genomic_DNA"/>
</dbReference>
<accession>A0A4P2Q028</accession>
<evidence type="ECO:0000313" key="2">
    <source>
        <dbReference type="Proteomes" id="UP000295781"/>
    </source>
</evidence>
<reference evidence="1 2" key="1">
    <citation type="submission" date="2015-09" db="EMBL/GenBank/DDBJ databases">
        <title>Sorangium comparison.</title>
        <authorList>
            <person name="Zaburannyi N."/>
            <person name="Bunk B."/>
            <person name="Overmann J."/>
            <person name="Mueller R."/>
        </authorList>
    </citation>
    <scope>NUCLEOTIDE SEQUENCE [LARGE SCALE GENOMIC DNA]</scope>
    <source>
        <strain evidence="1 2">So ceGT47</strain>
    </source>
</reference>
<organism evidence="1 2">
    <name type="scientific">Sorangium cellulosum</name>
    <name type="common">Polyangium cellulosum</name>
    <dbReference type="NCBI Taxonomy" id="56"/>
    <lineage>
        <taxon>Bacteria</taxon>
        <taxon>Pseudomonadati</taxon>
        <taxon>Myxococcota</taxon>
        <taxon>Polyangia</taxon>
        <taxon>Polyangiales</taxon>
        <taxon>Polyangiaceae</taxon>
        <taxon>Sorangium</taxon>
    </lineage>
</organism>
<dbReference type="RefSeq" id="WP_129347345.1">
    <property type="nucleotide sequence ID" value="NZ_CP012670.1"/>
</dbReference>
<dbReference type="AlphaFoldDB" id="A0A4P2Q028"/>
<name>A0A4P2Q028_SORCE</name>
<evidence type="ECO:0000313" key="1">
    <source>
        <dbReference type="EMBL" id="AUX22133.1"/>
    </source>
</evidence>
<sequence length="302" mass="32458">MTRPEAIAERLSELQVNVLAPLVLGGPLCPVRPFGVRLALLLGEGVPALDPDLGAHIDVVRVRVARLVAPVDALPELASADWALAAALNDLLQLTNHELAGPLTRSRYPRLLASVRDLCELVPAPPDVATALARHATFARVLECFRTDAHVSWWTGSASFRGQRPPARLLLWRRLRNVEVETRRVGLAEMGQGIPGLSPEDYADALALFLTRTPLTDLATATRTSPPFAWSASTLSVVAAPPGRRLAYRVMLRQPHDLVVATLARAATEVPLRFGQARALSESFASEVAAGIKLLGERSGAA</sequence>
<proteinExistence type="predicted"/>